<dbReference type="Proteomes" id="UP000053707">
    <property type="component" value="Unassembled WGS sequence"/>
</dbReference>
<dbReference type="AlphaFoldDB" id="A0A124EPI1"/>
<keyword evidence="2" id="KW-1133">Transmembrane helix</keyword>
<evidence type="ECO:0008006" key="5">
    <source>
        <dbReference type="Google" id="ProtNLM"/>
    </source>
</evidence>
<proteinExistence type="predicted"/>
<dbReference type="EMBL" id="LQIR01000019">
    <property type="protein sequence ID" value="KUI15652.1"/>
    <property type="molecule type" value="Genomic_DNA"/>
</dbReference>
<name>A0A124EPI1_9MYCO</name>
<comment type="caution">
    <text evidence="3">The sequence shown here is derived from an EMBL/GenBank/DDBJ whole genome shotgun (WGS) entry which is preliminary data.</text>
</comment>
<feature type="compositionally biased region" description="Polar residues" evidence="1">
    <location>
        <begin position="259"/>
        <end position="272"/>
    </location>
</feature>
<sequence>MNAIDVTTPREANSSAEDSPPPSLTGRQRTVMRVVLVIVGSLLALGSFVSLGVLASGLGGTRVVTDTKNLPTDMRALTIVTGDVPVTVHVNTDANANEPRVDLRLVTNSDDTQLAVTQEGDASRITLHDSGSGFLWFHRTGELRVILPPDTARNLSVTVDQGAGSLSVDSSLRELVAQTDHNASLAGSARLIDVNARGDIKTSSAIAVADSFKAHSGSGSISTEFRAAPRTTEATAEGDVKVQVPGPDPYRVRAESAESDSGTLVTVPQTPAQDAPAVTARSATGNVEVTELP</sequence>
<evidence type="ECO:0000256" key="1">
    <source>
        <dbReference type="SAM" id="MobiDB-lite"/>
    </source>
</evidence>
<keyword evidence="2" id="KW-0812">Transmembrane</keyword>
<protein>
    <recommendedName>
        <fullName evidence="5">Adhesin domain-containing protein</fullName>
    </recommendedName>
</protein>
<keyword evidence="4" id="KW-1185">Reference proteome</keyword>
<evidence type="ECO:0000313" key="4">
    <source>
        <dbReference type="Proteomes" id="UP000053707"/>
    </source>
</evidence>
<evidence type="ECO:0000256" key="2">
    <source>
        <dbReference type="SAM" id="Phobius"/>
    </source>
</evidence>
<feature type="compositionally biased region" description="Low complexity" evidence="1">
    <location>
        <begin position="223"/>
        <end position="237"/>
    </location>
</feature>
<reference evidence="3 4" key="1">
    <citation type="submission" date="2016-01" db="EMBL/GenBank/DDBJ databases">
        <authorList>
            <consortium name="TB Trials Study Group"/>
            <person name="Sutton G."/>
            <person name="Brinkac L."/>
            <person name="Sanka R."/>
            <person name="Adams M."/>
            <person name="Lau E.L."/>
            <person name="Macaden R."/>
            <person name="Grewal H.M.S."/>
        </authorList>
    </citation>
    <scope>NUCLEOTIDE SEQUENCE [LARGE SCALE GENOMIC DNA]</scope>
    <source>
        <strain evidence="3 4">IS-1744</strain>
    </source>
</reference>
<dbReference type="RefSeq" id="WP_064396414.1">
    <property type="nucleotide sequence ID" value="NZ_LQIR01000019.1"/>
</dbReference>
<organism evidence="3 4">
    <name type="scientific">Mycobacterium lehmannii</name>
    <dbReference type="NCBI Taxonomy" id="2048550"/>
    <lineage>
        <taxon>Bacteria</taxon>
        <taxon>Bacillati</taxon>
        <taxon>Actinomycetota</taxon>
        <taxon>Actinomycetes</taxon>
        <taxon>Mycobacteriales</taxon>
        <taxon>Mycobacteriaceae</taxon>
        <taxon>Mycobacterium</taxon>
    </lineage>
</organism>
<feature type="region of interest" description="Disordered" evidence="1">
    <location>
        <begin position="216"/>
        <end position="293"/>
    </location>
</feature>
<evidence type="ECO:0000313" key="3">
    <source>
        <dbReference type="EMBL" id="KUI15652.1"/>
    </source>
</evidence>
<keyword evidence="2" id="KW-0472">Membrane</keyword>
<gene>
    <name evidence="3" type="ORF">AU192_07260</name>
</gene>
<feature type="transmembrane region" description="Helical" evidence="2">
    <location>
        <begin position="34"/>
        <end position="58"/>
    </location>
</feature>
<accession>A0A124EPI1</accession>
<feature type="region of interest" description="Disordered" evidence="1">
    <location>
        <begin position="1"/>
        <end position="26"/>
    </location>
</feature>